<dbReference type="eggNOG" id="ENOG503217S">
    <property type="taxonomic scope" value="Bacteria"/>
</dbReference>
<dbReference type="RefSeq" id="WP_008488270.1">
    <property type="nucleotide sequence ID" value="NZ_AMRG01000005.1"/>
</dbReference>
<accession>K2KCV4</accession>
<proteinExistence type="predicted"/>
<comment type="caution">
    <text evidence="1">The sequence shown here is derived from an EMBL/GenBank/DDBJ whole genome shotgun (WGS) entry which is preliminary data.</text>
</comment>
<evidence type="ECO:0000313" key="2">
    <source>
        <dbReference type="Proteomes" id="UP000014115"/>
    </source>
</evidence>
<dbReference type="PATRIC" id="fig|740709.3.peg.1147"/>
<dbReference type="Proteomes" id="UP000014115">
    <property type="component" value="Unassembled WGS sequence"/>
</dbReference>
<dbReference type="STRING" id="740709.A10D4_05622"/>
<evidence type="ECO:0000313" key="1">
    <source>
        <dbReference type="EMBL" id="EKE84522.1"/>
    </source>
</evidence>
<evidence type="ECO:0008006" key="3">
    <source>
        <dbReference type="Google" id="ProtNLM"/>
    </source>
</evidence>
<name>K2KCV4_9GAMM</name>
<protein>
    <recommendedName>
        <fullName evidence="3">Topoisomerase II</fullName>
    </recommendedName>
</protein>
<reference evidence="1 2" key="1">
    <citation type="journal article" date="2012" name="J. Bacteriol.">
        <title>Genome Sequence of Idiomarina xiamenensis Type Strain 10-D-4.</title>
        <authorList>
            <person name="Lai Q."/>
            <person name="Wang L."/>
            <person name="Wang W."/>
            <person name="Shao Z."/>
        </authorList>
    </citation>
    <scope>NUCLEOTIDE SEQUENCE [LARGE SCALE GENOMIC DNA]</scope>
    <source>
        <strain evidence="1 2">10-D-4</strain>
    </source>
</reference>
<gene>
    <name evidence="1" type="ORF">A10D4_05622</name>
</gene>
<dbReference type="InterPro" id="IPR020979">
    <property type="entry name" value="Uncharacterised_A0KLC6"/>
</dbReference>
<organism evidence="1 2">
    <name type="scientific">Idiomarina xiamenensis 10-D-4</name>
    <dbReference type="NCBI Taxonomy" id="740709"/>
    <lineage>
        <taxon>Bacteria</taxon>
        <taxon>Pseudomonadati</taxon>
        <taxon>Pseudomonadota</taxon>
        <taxon>Gammaproteobacteria</taxon>
        <taxon>Alteromonadales</taxon>
        <taxon>Idiomarinaceae</taxon>
        <taxon>Idiomarina</taxon>
    </lineage>
</organism>
<dbReference type="AlphaFoldDB" id="K2KCV4"/>
<dbReference type="Pfam" id="PF12290">
    <property type="entry name" value="DUF3802"/>
    <property type="match status" value="1"/>
</dbReference>
<dbReference type="EMBL" id="AMRG01000005">
    <property type="protein sequence ID" value="EKE84522.1"/>
    <property type="molecule type" value="Genomic_DNA"/>
</dbReference>
<keyword evidence="2" id="KW-1185">Reference proteome</keyword>
<sequence length="116" mass="13068">MIVESDGYIELIQYLTGQLSVFATGANTVASEQADYTLRELFEERLASNIMAVCQQHQLDQSQRLDIIRETDAVLYDLEEVLSSVLNNHPTPEQEAFAEEFIGLVKNLFDTRINAG</sequence>
<dbReference type="OrthoDB" id="5917039at2"/>